<dbReference type="InterPro" id="IPR001453">
    <property type="entry name" value="MoaB/Mog_dom"/>
</dbReference>
<dbReference type="GO" id="GO:0006777">
    <property type="term" value="P:Mo-molybdopterin cofactor biosynthetic process"/>
    <property type="evidence" value="ECO:0007669"/>
    <property type="project" value="UniProtKB-KW"/>
</dbReference>
<organism evidence="5 6">
    <name type="scientific">Kocuria soli</name>
    <dbReference type="NCBI Taxonomy" id="2485125"/>
    <lineage>
        <taxon>Bacteria</taxon>
        <taxon>Bacillati</taxon>
        <taxon>Actinomycetota</taxon>
        <taxon>Actinomycetes</taxon>
        <taxon>Micrococcales</taxon>
        <taxon>Micrococcaceae</taxon>
        <taxon>Kocuria</taxon>
    </lineage>
</organism>
<feature type="region of interest" description="Disordered" evidence="3">
    <location>
        <begin position="1"/>
        <end position="32"/>
    </location>
</feature>
<evidence type="ECO:0000256" key="3">
    <source>
        <dbReference type="SAM" id="MobiDB-lite"/>
    </source>
</evidence>
<comment type="pathway">
    <text evidence="1">Cofactor biosynthesis; molybdopterin biosynthesis.</text>
</comment>
<sequence length="376" mass="40074">MSDQPFDQTQQPPVHGGASGEPRREHDARHTAEISGTYRAVVLVASTRAAAGTYPDKSGPTAVTLIREAGHECSDPVVVADGEPLRAELDHHLRGLPVAQRPDLLIVSGGTGLMPDDVTPELTREYLDRELPGVVHAIWDAGLRNTHTAVLSRGAVGVSGRTLVANLPGSRGGVKDGVGVILPLLDHVFQQLNGHRDAGHQAPSAADDRVDADAERTEPAAGYQPSGVQGDHPVDRAPSVVVTARVTDNRLDAAEVQAAAASRTTGAVVGFSGLVRDHDGGRPVTELDYTAHPTAQNVLLRVCEELAQEHTGVRIVAEHRTGRLRVGDSAMEVAVAASHRKRAFEVCDALVDRIKQRVPIWKEQHLGDGSKEWVNL</sequence>
<feature type="compositionally biased region" description="Basic and acidic residues" evidence="3">
    <location>
        <begin position="206"/>
        <end position="218"/>
    </location>
</feature>
<dbReference type="Pfam" id="PF00994">
    <property type="entry name" value="MoCF_biosynth"/>
    <property type="match status" value="1"/>
</dbReference>
<dbReference type="EMBL" id="RKMF01000010">
    <property type="protein sequence ID" value="ROZ62858.1"/>
    <property type="molecule type" value="Genomic_DNA"/>
</dbReference>
<proteinExistence type="predicted"/>
<accession>A0A3N3ZT02</accession>
<dbReference type="AlphaFoldDB" id="A0A3N3ZT02"/>
<dbReference type="SMART" id="SM00852">
    <property type="entry name" value="MoCF_biosynth"/>
    <property type="match status" value="1"/>
</dbReference>
<comment type="caution">
    <text evidence="5">The sequence shown here is derived from an EMBL/GenBank/DDBJ whole genome shotgun (WGS) entry which is preliminary data.</text>
</comment>
<dbReference type="InterPro" id="IPR036563">
    <property type="entry name" value="MoaE_sf"/>
</dbReference>
<dbReference type="PANTHER" id="PTHR43764">
    <property type="entry name" value="MOLYBDENUM COFACTOR BIOSYNTHESIS"/>
    <property type="match status" value="1"/>
</dbReference>
<evidence type="ECO:0000313" key="5">
    <source>
        <dbReference type="EMBL" id="ROZ62858.1"/>
    </source>
</evidence>
<dbReference type="Gene3D" id="3.40.980.10">
    <property type="entry name" value="MoaB/Mog-like domain"/>
    <property type="match status" value="1"/>
</dbReference>
<dbReference type="SUPFAM" id="SSF54690">
    <property type="entry name" value="Molybdopterin synthase subunit MoaE"/>
    <property type="match status" value="1"/>
</dbReference>
<keyword evidence="2" id="KW-0501">Molybdenum cofactor biosynthesis</keyword>
<feature type="compositionally biased region" description="Basic and acidic residues" evidence="3">
    <location>
        <begin position="21"/>
        <end position="32"/>
    </location>
</feature>
<dbReference type="CDD" id="cd00886">
    <property type="entry name" value="MogA_MoaB"/>
    <property type="match status" value="1"/>
</dbReference>
<feature type="domain" description="MoaB/Mog" evidence="4">
    <location>
        <begin position="41"/>
        <end position="188"/>
    </location>
</feature>
<dbReference type="RefSeq" id="WP_123825419.1">
    <property type="nucleotide sequence ID" value="NZ_RKMF01000010.1"/>
</dbReference>
<dbReference type="InterPro" id="IPR036425">
    <property type="entry name" value="MoaB/Mog-like_dom_sf"/>
</dbReference>
<dbReference type="OrthoDB" id="9794429at2"/>
<feature type="compositionally biased region" description="Polar residues" evidence="3">
    <location>
        <begin position="1"/>
        <end position="12"/>
    </location>
</feature>
<gene>
    <name evidence="5" type="ORF">EDL96_08785</name>
</gene>
<reference evidence="5 6" key="1">
    <citation type="submission" date="2018-10" db="EMBL/GenBank/DDBJ databases">
        <title>Kocuria sp. M5W7-7, whole genome shotgun sequence.</title>
        <authorList>
            <person name="Tuo L."/>
        </authorList>
    </citation>
    <scope>NUCLEOTIDE SEQUENCE [LARGE SCALE GENOMIC DNA]</scope>
    <source>
        <strain evidence="5 6">M5W7-7</strain>
    </source>
</reference>
<name>A0A3N3ZT02_9MICC</name>
<dbReference type="PANTHER" id="PTHR43764:SF1">
    <property type="entry name" value="MOLYBDOPTERIN MOLYBDOTRANSFERASE"/>
    <property type="match status" value="1"/>
</dbReference>
<keyword evidence="6" id="KW-1185">Reference proteome</keyword>
<evidence type="ECO:0000256" key="2">
    <source>
        <dbReference type="ARBA" id="ARBA00023150"/>
    </source>
</evidence>
<evidence type="ECO:0000259" key="4">
    <source>
        <dbReference type="SMART" id="SM00852"/>
    </source>
</evidence>
<evidence type="ECO:0000313" key="6">
    <source>
        <dbReference type="Proteomes" id="UP000270616"/>
    </source>
</evidence>
<dbReference type="Pfam" id="PF02391">
    <property type="entry name" value="MoaE"/>
    <property type="match status" value="1"/>
</dbReference>
<protein>
    <submittedName>
        <fullName evidence="5">Molybdenum cofactor biosynthesis protein MoaB</fullName>
    </submittedName>
</protein>
<dbReference type="SUPFAM" id="SSF53218">
    <property type="entry name" value="Molybdenum cofactor biosynthesis proteins"/>
    <property type="match status" value="1"/>
</dbReference>
<dbReference type="CDD" id="cd00756">
    <property type="entry name" value="MoaE"/>
    <property type="match status" value="1"/>
</dbReference>
<dbReference type="InterPro" id="IPR003448">
    <property type="entry name" value="Mopterin_biosynth_MoaE"/>
</dbReference>
<dbReference type="InterPro" id="IPR051920">
    <property type="entry name" value="MPT_Adenylyltrnsfr/MoaC-Rel"/>
</dbReference>
<feature type="region of interest" description="Disordered" evidence="3">
    <location>
        <begin position="195"/>
        <end position="234"/>
    </location>
</feature>
<dbReference type="Proteomes" id="UP000270616">
    <property type="component" value="Unassembled WGS sequence"/>
</dbReference>
<evidence type="ECO:0000256" key="1">
    <source>
        <dbReference type="ARBA" id="ARBA00005046"/>
    </source>
</evidence>
<dbReference type="Gene3D" id="3.90.1170.40">
    <property type="entry name" value="Molybdopterin biosynthesis MoaE subunit"/>
    <property type="match status" value="1"/>
</dbReference>